<dbReference type="AlphaFoldDB" id="A0A0F9MV33"/>
<protein>
    <recommendedName>
        <fullName evidence="2">AAA domain-containing protein</fullName>
    </recommendedName>
</protein>
<evidence type="ECO:0000313" key="1">
    <source>
        <dbReference type="EMBL" id="KKN11160.1"/>
    </source>
</evidence>
<reference evidence="1" key="1">
    <citation type="journal article" date="2015" name="Nature">
        <title>Complex archaea that bridge the gap between prokaryotes and eukaryotes.</title>
        <authorList>
            <person name="Spang A."/>
            <person name="Saw J.H."/>
            <person name="Jorgensen S.L."/>
            <person name="Zaremba-Niedzwiedzka K."/>
            <person name="Martijn J."/>
            <person name="Lind A.E."/>
            <person name="van Eijk R."/>
            <person name="Schleper C."/>
            <person name="Guy L."/>
            <person name="Ettema T.J."/>
        </authorList>
    </citation>
    <scope>NUCLEOTIDE SEQUENCE</scope>
</reference>
<name>A0A0F9MV33_9ZZZZ</name>
<dbReference type="EMBL" id="LAZR01004166">
    <property type="protein sequence ID" value="KKN11160.1"/>
    <property type="molecule type" value="Genomic_DNA"/>
</dbReference>
<organism evidence="1">
    <name type="scientific">marine sediment metagenome</name>
    <dbReference type="NCBI Taxonomy" id="412755"/>
    <lineage>
        <taxon>unclassified sequences</taxon>
        <taxon>metagenomes</taxon>
        <taxon>ecological metagenomes</taxon>
    </lineage>
</organism>
<gene>
    <name evidence="1" type="ORF">LCGC14_1029270</name>
</gene>
<sequence length="40" mass="4666">MKYRKRVLEAKVKKYTKIFPVVGITGPRQSGKSTMLKHLF</sequence>
<comment type="caution">
    <text evidence="1">The sequence shown here is derived from an EMBL/GenBank/DDBJ whole genome shotgun (WGS) entry which is preliminary data.</text>
</comment>
<proteinExistence type="predicted"/>
<accession>A0A0F9MV33</accession>
<evidence type="ECO:0008006" key="2">
    <source>
        <dbReference type="Google" id="ProtNLM"/>
    </source>
</evidence>